<comment type="caution">
    <text evidence="1">The sequence shown here is derived from an EMBL/GenBank/DDBJ whole genome shotgun (WGS) entry which is preliminary data.</text>
</comment>
<organism evidence="1 2">
    <name type="scientific">Catharanthus roseus</name>
    <name type="common">Madagascar periwinkle</name>
    <name type="synonym">Vinca rosea</name>
    <dbReference type="NCBI Taxonomy" id="4058"/>
    <lineage>
        <taxon>Eukaryota</taxon>
        <taxon>Viridiplantae</taxon>
        <taxon>Streptophyta</taxon>
        <taxon>Embryophyta</taxon>
        <taxon>Tracheophyta</taxon>
        <taxon>Spermatophyta</taxon>
        <taxon>Magnoliopsida</taxon>
        <taxon>eudicotyledons</taxon>
        <taxon>Gunneridae</taxon>
        <taxon>Pentapetalae</taxon>
        <taxon>asterids</taxon>
        <taxon>lamiids</taxon>
        <taxon>Gentianales</taxon>
        <taxon>Apocynaceae</taxon>
        <taxon>Rauvolfioideae</taxon>
        <taxon>Vinceae</taxon>
        <taxon>Catharanthinae</taxon>
        <taxon>Catharanthus</taxon>
    </lineage>
</organism>
<dbReference type="Proteomes" id="UP001060085">
    <property type="component" value="Linkage Group LG08"/>
</dbReference>
<protein>
    <submittedName>
        <fullName evidence="1">Uncharacterized protein</fullName>
    </submittedName>
</protein>
<evidence type="ECO:0000313" key="1">
    <source>
        <dbReference type="EMBL" id="KAI5648757.1"/>
    </source>
</evidence>
<accession>A0ACB9ZM30</accession>
<sequence length="311" mass="34296">MAVLNRLMLRWKPSASVFGSSSGSIRGFCLNSSSDADLNLPSAVSSLSAAVNASPVVNSNSPKGRHVQWVFLGCPGVGKGTYAARLSTLLGVPHISTGDLVRHELASHGPLSSKENFLISILYAMTLAEGDQLPAFDNGYVLCELLVAELKLFMSVTNLRDLQHEKLLLSFPLKEQLAEIVNQGKLISDEAIIDLLSKRLEAGEARGESGFILDGFPRTIRQASSKHWRSVSWGNGPEIWTFISPIAVPKSKLRRLKLCKWNSVSPPPSHTQNTENNSLPCLYFWFMCSVMFCYIPWNSIFFGFYLNNSQT</sequence>
<keyword evidence="2" id="KW-1185">Reference proteome</keyword>
<dbReference type="EMBL" id="CM044708">
    <property type="protein sequence ID" value="KAI5648757.1"/>
    <property type="molecule type" value="Genomic_DNA"/>
</dbReference>
<evidence type="ECO:0000313" key="2">
    <source>
        <dbReference type="Proteomes" id="UP001060085"/>
    </source>
</evidence>
<gene>
    <name evidence="1" type="ORF">M9H77_34762</name>
</gene>
<reference evidence="2" key="1">
    <citation type="journal article" date="2023" name="Nat. Plants">
        <title>Single-cell RNA sequencing provides a high-resolution roadmap for understanding the multicellular compartmentation of specialized metabolism.</title>
        <authorList>
            <person name="Sun S."/>
            <person name="Shen X."/>
            <person name="Li Y."/>
            <person name="Li Y."/>
            <person name="Wang S."/>
            <person name="Li R."/>
            <person name="Zhang H."/>
            <person name="Shen G."/>
            <person name="Guo B."/>
            <person name="Wei J."/>
            <person name="Xu J."/>
            <person name="St-Pierre B."/>
            <person name="Chen S."/>
            <person name="Sun C."/>
        </authorList>
    </citation>
    <scope>NUCLEOTIDE SEQUENCE [LARGE SCALE GENOMIC DNA]</scope>
</reference>
<proteinExistence type="predicted"/>
<name>A0ACB9ZM30_CATRO</name>